<evidence type="ECO:0000256" key="3">
    <source>
        <dbReference type="ARBA" id="ARBA00023242"/>
    </source>
</evidence>
<protein>
    <submittedName>
        <fullName evidence="6">Meiotic nuclear division protein 1</fullName>
    </submittedName>
</protein>
<dbReference type="InterPro" id="IPR040661">
    <property type="entry name" value="LZ3wCH"/>
</dbReference>
<evidence type="ECO:0000256" key="1">
    <source>
        <dbReference type="ARBA" id="ARBA00004123"/>
    </source>
</evidence>
<evidence type="ECO:0000256" key="2">
    <source>
        <dbReference type="ARBA" id="ARBA00023054"/>
    </source>
</evidence>
<feature type="domain" description="Leucine zipper with capping helix" evidence="5">
    <location>
        <begin position="63"/>
        <end position="115"/>
    </location>
</feature>
<evidence type="ECO:0000256" key="4">
    <source>
        <dbReference type="SAM" id="Coils"/>
    </source>
</evidence>
<dbReference type="EMBL" id="JADGJH010003446">
    <property type="protein sequence ID" value="KAJ3090885.1"/>
    <property type="molecule type" value="Genomic_DNA"/>
</dbReference>
<dbReference type="Proteomes" id="UP001211907">
    <property type="component" value="Unassembled WGS sequence"/>
</dbReference>
<evidence type="ECO:0000259" key="5">
    <source>
        <dbReference type="Pfam" id="PF18517"/>
    </source>
</evidence>
<dbReference type="GO" id="GO:0005634">
    <property type="term" value="C:nucleus"/>
    <property type="evidence" value="ECO:0007669"/>
    <property type="project" value="UniProtKB-SubCell"/>
</dbReference>
<evidence type="ECO:0000313" key="7">
    <source>
        <dbReference type="Proteomes" id="UP001211907"/>
    </source>
</evidence>
<reference evidence="6" key="1">
    <citation type="submission" date="2020-05" db="EMBL/GenBank/DDBJ databases">
        <title>Phylogenomic resolution of chytrid fungi.</title>
        <authorList>
            <person name="Stajich J.E."/>
            <person name="Amses K."/>
            <person name="Simmons R."/>
            <person name="Seto K."/>
            <person name="Myers J."/>
            <person name="Bonds A."/>
            <person name="Quandt C.A."/>
            <person name="Barry K."/>
            <person name="Liu P."/>
            <person name="Grigoriev I."/>
            <person name="Longcore J.E."/>
            <person name="James T.Y."/>
        </authorList>
    </citation>
    <scope>NUCLEOTIDE SEQUENCE</scope>
    <source>
        <strain evidence="6">JEL0513</strain>
    </source>
</reference>
<organism evidence="6 7">
    <name type="scientific">Physocladia obscura</name>
    <dbReference type="NCBI Taxonomy" id="109957"/>
    <lineage>
        <taxon>Eukaryota</taxon>
        <taxon>Fungi</taxon>
        <taxon>Fungi incertae sedis</taxon>
        <taxon>Chytridiomycota</taxon>
        <taxon>Chytridiomycota incertae sedis</taxon>
        <taxon>Chytridiomycetes</taxon>
        <taxon>Chytridiales</taxon>
        <taxon>Chytriomycetaceae</taxon>
        <taxon>Physocladia</taxon>
    </lineage>
</organism>
<keyword evidence="7" id="KW-1185">Reference proteome</keyword>
<accession>A0AAD5SPI3</accession>
<dbReference type="Pfam" id="PF18517">
    <property type="entry name" value="LZ3wCH"/>
    <property type="match status" value="1"/>
</dbReference>
<dbReference type="AlphaFoldDB" id="A0AAD5SPI3"/>
<proteinExistence type="predicted"/>
<feature type="coiled-coil region" evidence="4">
    <location>
        <begin position="32"/>
        <end position="84"/>
    </location>
</feature>
<name>A0AAD5SPI3_9FUNG</name>
<keyword evidence="3" id="KW-0539">Nucleus</keyword>
<evidence type="ECO:0000313" key="6">
    <source>
        <dbReference type="EMBL" id="KAJ3090885.1"/>
    </source>
</evidence>
<comment type="caution">
    <text evidence="6">The sequence shown here is derived from an EMBL/GenBank/DDBJ whole genome shotgun (WGS) entry which is preliminary data.</text>
</comment>
<keyword evidence="2 4" id="KW-0175">Coiled coil</keyword>
<comment type="subcellular location">
    <subcellularLocation>
        <location evidence="1">Nucleus</location>
    </subcellularLocation>
</comment>
<sequence length="117" mass="13436">MKEELEKAKKRKEDLHVEIAAARIGRDESDERKELIERVTEIESALTNIKGELAEYKDCDPILIEAKEKAAEVAKQAANRWTDNIFCLQSFCSNKFTIEKSVFNKQFGISDDLDNLE</sequence>
<gene>
    <name evidence="6" type="primary">MND1</name>
    <name evidence="6" type="ORF">HK100_007326</name>
</gene>